<feature type="domain" description="HTH araC/xylS-type" evidence="4">
    <location>
        <begin position="282"/>
        <end position="380"/>
    </location>
</feature>
<reference evidence="6" key="1">
    <citation type="journal article" date="2019" name="Int. J. Syst. Evol. Microbiol.">
        <title>The Global Catalogue of Microorganisms (GCM) 10K type strain sequencing project: providing services to taxonomists for standard genome sequencing and annotation.</title>
        <authorList>
            <consortium name="The Broad Institute Genomics Platform"/>
            <consortium name="The Broad Institute Genome Sequencing Center for Infectious Disease"/>
            <person name="Wu L."/>
            <person name="Ma J."/>
        </authorList>
    </citation>
    <scope>NUCLEOTIDE SEQUENCE [LARGE SCALE GENOMIC DNA]</scope>
    <source>
        <strain evidence="6">CGMCC 4.7106</strain>
    </source>
</reference>
<dbReference type="Pfam" id="PF12833">
    <property type="entry name" value="HTH_18"/>
    <property type="match status" value="1"/>
</dbReference>
<dbReference type="Proteomes" id="UP001597375">
    <property type="component" value="Unassembled WGS sequence"/>
</dbReference>
<dbReference type="SMART" id="SM00342">
    <property type="entry name" value="HTH_ARAC"/>
    <property type="match status" value="1"/>
</dbReference>
<evidence type="ECO:0000256" key="3">
    <source>
        <dbReference type="ARBA" id="ARBA00023163"/>
    </source>
</evidence>
<dbReference type="InterPro" id="IPR018060">
    <property type="entry name" value="HTH_AraC"/>
</dbReference>
<dbReference type="RefSeq" id="WP_386818876.1">
    <property type="nucleotide sequence ID" value="NZ_JBHUIT010000003.1"/>
</dbReference>
<dbReference type="Gene3D" id="1.10.10.60">
    <property type="entry name" value="Homeodomain-like"/>
    <property type="match status" value="1"/>
</dbReference>
<dbReference type="InterPro" id="IPR054031">
    <property type="entry name" value="XylR_PBP1"/>
</dbReference>
<keyword evidence="6" id="KW-1185">Reference proteome</keyword>
<keyword evidence="1" id="KW-0805">Transcription regulation</keyword>
<dbReference type="SUPFAM" id="SSF53822">
    <property type="entry name" value="Periplasmic binding protein-like I"/>
    <property type="match status" value="1"/>
</dbReference>
<dbReference type="PROSITE" id="PS01124">
    <property type="entry name" value="HTH_ARAC_FAMILY_2"/>
    <property type="match status" value="1"/>
</dbReference>
<comment type="caution">
    <text evidence="5">The sequence shown here is derived from an EMBL/GenBank/DDBJ whole genome shotgun (WGS) entry which is preliminary data.</text>
</comment>
<sequence length="395" mass="44302">MKVPKIAILVDTATGWGRRIVRGVLDYAIEVGPWDVWINPSGRNEQPTLPQGFEFDGVVARITSPEMSALFERMAIPVVNVSGIVFENCNFPRVTVDNEVACSLAEAHLRDRGLSQFAYVGRMDLPYVQRHEQAFQKRLAETGTDCHIFKPEQGHGNDPTWPRSDDRLIPWLKNLPKPIGIYTWGFQIGRDLVSACRQAEISVPNDVAILAGDFDDLLSDACHPPLSGVVTPAREIGFEAASILHRMLAGQKPPEQTVLMKPKEVVKRLSTETMAINDSQLVRALNYLREHACENIQVEDILKEVPMARRSLERRFIRHLGRSPAQEIRRVRIERARKLLSKTNLSIQEVAEACGYATYNYLGTVFKEETGISPGKYRLISREPNPPKSAGGQKS</sequence>
<dbReference type="Gene3D" id="3.40.50.2300">
    <property type="match status" value="2"/>
</dbReference>
<dbReference type="InterPro" id="IPR028082">
    <property type="entry name" value="Peripla_BP_I"/>
</dbReference>
<dbReference type="EMBL" id="JBHUIT010000003">
    <property type="protein sequence ID" value="MFD2256014.1"/>
    <property type="molecule type" value="Genomic_DNA"/>
</dbReference>
<organism evidence="5 6">
    <name type="scientific">Luteolibacter algae</name>
    <dbReference type="NCBI Taxonomy" id="454151"/>
    <lineage>
        <taxon>Bacteria</taxon>
        <taxon>Pseudomonadati</taxon>
        <taxon>Verrucomicrobiota</taxon>
        <taxon>Verrucomicrobiia</taxon>
        <taxon>Verrucomicrobiales</taxon>
        <taxon>Verrucomicrobiaceae</taxon>
        <taxon>Luteolibacter</taxon>
    </lineage>
</organism>
<dbReference type="InterPro" id="IPR009057">
    <property type="entry name" value="Homeodomain-like_sf"/>
</dbReference>
<dbReference type="PANTHER" id="PTHR30146:SF24">
    <property type="entry name" value="XYLOSE OPERON REGULATORY PROTEIN"/>
    <property type="match status" value="1"/>
</dbReference>
<accession>A0ABW5D6P9</accession>
<dbReference type="CDD" id="cd01543">
    <property type="entry name" value="PBP1_XylR"/>
    <property type="match status" value="1"/>
</dbReference>
<evidence type="ECO:0000313" key="6">
    <source>
        <dbReference type="Proteomes" id="UP001597375"/>
    </source>
</evidence>
<dbReference type="InterPro" id="IPR018062">
    <property type="entry name" value="HTH_AraC-typ_CS"/>
</dbReference>
<protein>
    <submittedName>
        <fullName evidence="5">Substrate-binding domain-containing protein</fullName>
    </submittedName>
</protein>
<dbReference type="PROSITE" id="PS00041">
    <property type="entry name" value="HTH_ARAC_FAMILY_1"/>
    <property type="match status" value="1"/>
</dbReference>
<keyword evidence="3" id="KW-0804">Transcription</keyword>
<dbReference type="Pfam" id="PF13377">
    <property type="entry name" value="Peripla_BP_3"/>
    <property type="match status" value="1"/>
</dbReference>
<proteinExistence type="predicted"/>
<evidence type="ECO:0000256" key="2">
    <source>
        <dbReference type="ARBA" id="ARBA00023125"/>
    </source>
</evidence>
<gene>
    <name evidence="5" type="ORF">ACFSSA_04940</name>
</gene>
<dbReference type="Pfam" id="PF22177">
    <property type="entry name" value="PBP1_XylR"/>
    <property type="match status" value="1"/>
</dbReference>
<dbReference type="SUPFAM" id="SSF46689">
    <property type="entry name" value="Homeodomain-like"/>
    <property type="match status" value="2"/>
</dbReference>
<dbReference type="InterPro" id="IPR046335">
    <property type="entry name" value="LacI/GalR-like_sensor"/>
</dbReference>
<name>A0ABW5D6P9_9BACT</name>
<evidence type="ECO:0000313" key="5">
    <source>
        <dbReference type="EMBL" id="MFD2256014.1"/>
    </source>
</evidence>
<dbReference type="PANTHER" id="PTHR30146">
    <property type="entry name" value="LACI-RELATED TRANSCRIPTIONAL REPRESSOR"/>
    <property type="match status" value="1"/>
</dbReference>
<evidence type="ECO:0000256" key="1">
    <source>
        <dbReference type="ARBA" id="ARBA00023015"/>
    </source>
</evidence>
<keyword evidence="2" id="KW-0238">DNA-binding</keyword>
<evidence type="ECO:0000259" key="4">
    <source>
        <dbReference type="PROSITE" id="PS01124"/>
    </source>
</evidence>